<dbReference type="SUPFAM" id="SSF53850">
    <property type="entry name" value="Periplasmic binding protein-like II"/>
    <property type="match status" value="1"/>
</dbReference>
<feature type="domain" description="VWFA" evidence="1">
    <location>
        <begin position="392"/>
        <end position="580"/>
    </location>
</feature>
<dbReference type="EMBL" id="CM001484">
    <property type="protein sequence ID" value="EIE98517.1"/>
    <property type="molecule type" value="Genomic_DNA"/>
</dbReference>
<dbReference type="AlphaFoldDB" id="I1D0P3"/>
<dbReference type="PANTHER" id="PTHR10166">
    <property type="entry name" value="VOLTAGE-DEPENDENT CALCIUM CHANNEL SUBUNIT ALPHA-2/DELTA-RELATED"/>
    <property type="match status" value="1"/>
</dbReference>
<organism evidence="2 3">
    <name type="scientific">Saccharomonospora glauca K62</name>
    <dbReference type="NCBI Taxonomy" id="928724"/>
    <lineage>
        <taxon>Bacteria</taxon>
        <taxon>Bacillati</taxon>
        <taxon>Actinomycetota</taxon>
        <taxon>Actinomycetes</taxon>
        <taxon>Pseudonocardiales</taxon>
        <taxon>Pseudonocardiaceae</taxon>
        <taxon>Saccharomonospora</taxon>
    </lineage>
</organism>
<dbReference type="Proteomes" id="UP000005087">
    <property type="component" value="Chromosome"/>
</dbReference>
<keyword evidence="3" id="KW-1185">Reference proteome</keyword>
<reference evidence="2 3" key="1">
    <citation type="submission" date="2011-09" db="EMBL/GenBank/DDBJ databases">
        <authorList>
            <consortium name="US DOE Joint Genome Institute (JGI-PGF)"/>
            <person name="Lucas S."/>
            <person name="Han J."/>
            <person name="Lapidus A."/>
            <person name="Cheng J.-F."/>
            <person name="Goodwin L."/>
            <person name="Pitluck S."/>
            <person name="Peters L."/>
            <person name="Land M.L."/>
            <person name="Hauser L."/>
            <person name="Brambilla E."/>
            <person name="Klenk H.-P."/>
            <person name="Woyke T.J."/>
        </authorList>
    </citation>
    <scope>NUCLEOTIDE SEQUENCE [LARGE SCALE GENOMIC DNA]</scope>
    <source>
        <strain evidence="2 3">K62</strain>
    </source>
</reference>
<dbReference type="InterPro" id="IPR002035">
    <property type="entry name" value="VWF_A"/>
</dbReference>
<name>I1D0P3_9PSEU</name>
<dbReference type="OrthoDB" id="5621159at2"/>
<dbReference type="STRING" id="928724.SacglDRAFT_01602"/>
<reference evidence="3" key="2">
    <citation type="submission" date="2012-01" db="EMBL/GenBank/DDBJ databases">
        <title>Noncontiguous Finished sequence of chromosome of Saccharomonospora glauca K62.</title>
        <authorList>
            <consortium name="US DOE Joint Genome Institute"/>
            <person name="Lucas S."/>
            <person name="Han J."/>
            <person name="Lapidus A."/>
            <person name="Cheng J.-F."/>
            <person name="Goodwin L."/>
            <person name="Pitluck S."/>
            <person name="Peters L."/>
            <person name="Mikhailova N."/>
            <person name="Held B."/>
            <person name="Detter J.C."/>
            <person name="Han C."/>
            <person name="Tapia R."/>
            <person name="Land M."/>
            <person name="Hauser L."/>
            <person name="Kyrpides N."/>
            <person name="Ivanova N."/>
            <person name="Pagani I."/>
            <person name="Brambilla E.-M."/>
            <person name="Klenk H.-P."/>
            <person name="Woyke T."/>
        </authorList>
    </citation>
    <scope>NUCLEOTIDE SEQUENCE [LARGE SCALE GENOMIC DNA]</scope>
    <source>
        <strain evidence="3">K62</strain>
    </source>
</reference>
<dbReference type="SMART" id="SM00327">
    <property type="entry name" value="VWA"/>
    <property type="match status" value="1"/>
</dbReference>
<sequence>MDAHRTVPLTVGSLVGAVLVTGTLLLPSAPGVDFSHCVEITVVSSTEKDHLITELAEQYNDAHRVADQWCGEIEVNAVSSGAASEQLQHGWDEQATGSRRPDIWLPSTSLWAGLLEYRTGRDLVSGEDDSITTSPLVIAMPEKMARALGWPEKSLGWSDLRELAATRDWSRYGHPEWGHFAMGKDNPRLSSSGLAATIATYYAATRDIGGFTEQNLSANADVLKFVRDIESSVTHYSDDSVAFLEKLSISYPEPVISAMAIQEQMVYLYNTGGLAGDAPSSSGDGPVDPLVAIHPDDGTVLVDHPFLVLRDVDEAKRAVANDFRDFLLSEEAQRKFSEEGFRDHEGGIDDEVARVVNSEGRNSPEPRPIDPPSAAQVEHMLRAWEDARRRGSVLLLLDVSKSMTELADPGATEPQSKLELLEPAVLRGLELLDDDDEVALWTFSEDPNVHEVMPMSPVKQVREELTQRVSDALRVRGDRTALYKATYRAHEAMRANLDVERINAIVLLTDGHDTTHDMSLDELLQAIDPEYLDSSVRIFTISYGKDADRDTLSEIAATSQARHYDARDPHEIDQVFLSAFSNF</sequence>
<dbReference type="eggNOG" id="COG2304">
    <property type="taxonomic scope" value="Bacteria"/>
</dbReference>
<dbReference type="PANTHER" id="PTHR10166:SF37">
    <property type="entry name" value="STOLID, ISOFORM H"/>
    <property type="match status" value="1"/>
</dbReference>
<dbReference type="Gene3D" id="3.40.50.410">
    <property type="entry name" value="von Willebrand factor, type A domain"/>
    <property type="match status" value="1"/>
</dbReference>
<evidence type="ECO:0000313" key="2">
    <source>
        <dbReference type="EMBL" id="EIE98517.1"/>
    </source>
</evidence>
<dbReference type="Pfam" id="PF13531">
    <property type="entry name" value="SBP_bac_11"/>
    <property type="match status" value="1"/>
</dbReference>
<dbReference type="Pfam" id="PF00092">
    <property type="entry name" value="VWA"/>
    <property type="match status" value="1"/>
</dbReference>
<dbReference type="InterPro" id="IPR051173">
    <property type="entry name" value="Ca_channel_alpha-2/delta"/>
</dbReference>
<dbReference type="SUPFAM" id="SSF53300">
    <property type="entry name" value="vWA-like"/>
    <property type="match status" value="1"/>
</dbReference>
<dbReference type="RefSeq" id="WP_005463280.1">
    <property type="nucleotide sequence ID" value="NZ_CM001484.1"/>
</dbReference>
<dbReference type="InterPro" id="IPR036465">
    <property type="entry name" value="vWFA_dom_sf"/>
</dbReference>
<proteinExistence type="predicted"/>
<dbReference type="HOGENOM" id="CLU_018489_2_0_11"/>
<dbReference type="PROSITE" id="PS50234">
    <property type="entry name" value="VWFA"/>
    <property type="match status" value="1"/>
</dbReference>
<accession>I1D0P3</accession>
<protein>
    <submittedName>
        <fullName evidence="2">Uncharacterized protein containing a von Willebrand factor type A (VWA) domain</fullName>
    </submittedName>
</protein>
<evidence type="ECO:0000313" key="3">
    <source>
        <dbReference type="Proteomes" id="UP000005087"/>
    </source>
</evidence>
<dbReference type="GO" id="GO:0005245">
    <property type="term" value="F:voltage-gated calcium channel activity"/>
    <property type="evidence" value="ECO:0007669"/>
    <property type="project" value="TreeGrafter"/>
</dbReference>
<gene>
    <name evidence="2" type="ORF">SacglDRAFT_01602</name>
</gene>
<evidence type="ECO:0000259" key="1">
    <source>
        <dbReference type="PROSITE" id="PS50234"/>
    </source>
</evidence>
<dbReference type="GO" id="GO:0005891">
    <property type="term" value="C:voltage-gated calcium channel complex"/>
    <property type="evidence" value="ECO:0007669"/>
    <property type="project" value="TreeGrafter"/>
</dbReference>